<keyword evidence="7 8" id="KW-0472">Membrane</keyword>
<evidence type="ECO:0000256" key="1">
    <source>
        <dbReference type="ARBA" id="ARBA00004651"/>
    </source>
</evidence>
<evidence type="ECO:0000256" key="7">
    <source>
        <dbReference type="ARBA" id="ARBA00023136"/>
    </source>
</evidence>
<organism evidence="9 10">
    <name type="scientific">Stackebrandtia albiflava</name>
    <dbReference type="NCBI Taxonomy" id="406432"/>
    <lineage>
        <taxon>Bacteria</taxon>
        <taxon>Bacillati</taxon>
        <taxon>Actinomycetota</taxon>
        <taxon>Actinomycetes</taxon>
        <taxon>Glycomycetales</taxon>
        <taxon>Glycomycetaceae</taxon>
        <taxon>Stackebrandtia</taxon>
    </lineage>
</organism>
<dbReference type="PANTHER" id="PTHR30472">
    <property type="entry name" value="FERRIC ENTEROBACTIN TRANSPORT SYSTEM PERMEASE PROTEIN"/>
    <property type="match status" value="1"/>
</dbReference>
<keyword evidence="5 8" id="KW-0812">Transmembrane</keyword>
<keyword evidence="4" id="KW-1003">Cell membrane</keyword>
<evidence type="ECO:0000313" key="10">
    <source>
        <dbReference type="Proteomes" id="UP000321617"/>
    </source>
</evidence>
<dbReference type="AlphaFoldDB" id="A0A562VBI1"/>
<comment type="subcellular location">
    <subcellularLocation>
        <location evidence="1">Cell membrane</location>
        <topology evidence="1">Multi-pass membrane protein</topology>
    </subcellularLocation>
</comment>
<dbReference type="PANTHER" id="PTHR30472:SF1">
    <property type="entry name" value="FE(3+) DICITRATE TRANSPORT SYSTEM PERMEASE PROTEIN FECC-RELATED"/>
    <property type="match status" value="1"/>
</dbReference>
<keyword evidence="10" id="KW-1185">Reference proteome</keyword>
<dbReference type="RefSeq" id="WP_211354281.1">
    <property type="nucleotide sequence ID" value="NZ_BAABIJ010000001.1"/>
</dbReference>
<name>A0A562VBI1_9ACTN</name>
<gene>
    <name evidence="9" type="ORF">LX16_0918</name>
</gene>
<reference evidence="9 10" key="1">
    <citation type="journal article" date="2013" name="Stand. Genomic Sci.">
        <title>Genomic Encyclopedia of Type Strains, Phase I: The one thousand microbial genomes (KMG-I) project.</title>
        <authorList>
            <person name="Kyrpides N.C."/>
            <person name="Woyke T."/>
            <person name="Eisen J.A."/>
            <person name="Garrity G."/>
            <person name="Lilburn T.G."/>
            <person name="Beck B.J."/>
            <person name="Whitman W.B."/>
            <person name="Hugenholtz P."/>
            <person name="Klenk H.P."/>
        </authorList>
    </citation>
    <scope>NUCLEOTIDE SEQUENCE [LARGE SCALE GENOMIC DNA]</scope>
    <source>
        <strain evidence="9 10">DSM 45044</strain>
    </source>
</reference>
<accession>A0A562VBI1</accession>
<dbReference type="SUPFAM" id="SSF81345">
    <property type="entry name" value="ABC transporter involved in vitamin B12 uptake, BtuC"/>
    <property type="match status" value="1"/>
</dbReference>
<dbReference type="Gene3D" id="1.10.3470.10">
    <property type="entry name" value="ABC transporter involved in vitamin B12 uptake, BtuC"/>
    <property type="match status" value="1"/>
</dbReference>
<dbReference type="CDD" id="cd06550">
    <property type="entry name" value="TM_ABC_iron-siderophores_like"/>
    <property type="match status" value="1"/>
</dbReference>
<evidence type="ECO:0000256" key="2">
    <source>
        <dbReference type="ARBA" id="ARBA00007935"/>
    </source>
</evidence>
<comment type="similarity">
    <text evidence="2">Belongs to the binding-protein-dependent transport system permease family. FecCD subfamily.</text>
</comment>
<dbReference type="Proteomes" id="UP000321617">
    <property type="component" value="Unassembled WGS sequence"/>
</dbReference>
<feature type="transmembrane region" description="Helical" evidence="8">
    <location>
        <begin position="248"/>
        <end position="279"/>
    </location>
</feature>
<dbReference type="GO" id="GO:0033214">
    <property type="term" value="P:siderophore-iron import into cell"/>
    <property type="evidence" value="ECO:0007669"/>
    <property type="project" value="TreeGrafter"/>
</dbReference>
<evidence type="ECO:0000256" key="4">
    <source>
        <dbReference type="ARBA" id="ARBA00022475"/>
    </source>
</evidence>
<keyword evidence="6 8" id="KW-1133">Transmembrane helix</keyword>
<feature type="transmembrane region" description="Helical" evidence="8">
    <location>
        <begin position="103"/>
        <end position="123"/>
    </location>
</feature>
<dbReference type="InterPro" id="IPR000522">
    <property type="entry name" value="ABC_transptr_permease_BtuC"/>
</dbReference>
<keyword evidence="3" id="KW-0813">Transport</keyword>
<dbReference type="GO" id="GO:0005886">
    <property type="term" value="C:plasma membrane"/>
    <property type="evidence" value="ECO:0007669"/>
    <property type="project" value="UniProtKB-SubCell"/>
</dbReference>
<evidence type="ECO:0000256" key="3">
    <source>
        <dbReference type="ARBA" id="ARBA00022448"/>
    </source>
</evidence>
<evidence type="ECO:0000313" key="9">
    <source>
        <dbReference type="EMBL" id="TWJ15218.1"/>
    </source>
</evidence>
<feature type="transmembrane region" description="Helical" evidence="8">
    <location>
        <begin position="291"/>
        <end position="313"/>
    </location>
</feature>
<proteinExistence type="inferred from homology"/>
<sequence>MQPRIAGSSGRRIRPLTGAFAMAAATVALCLVSMLYGGGDIPVSAAFDYLVGDPLRRADPHLAMVMTSLRFPRTAVALCTGIALGLAGCLLQSVTRNPLAETGLLGVNAGAALAVVAGITLLSTEAAPAVLAFALCGAFAASGLVLLIAGGGARMSPLRLVLAGVALTATFRGLSSYLLLSDAATYDRYRFWVLGSLSGVTLEQLGWVLPALLIGVGVAALLVRPLGALSLGDDVAAGLGHRPGTTRVVTAVAVTLLTGAAVALCGPIGFLGLLAPYVARAFTGGGLGGRLLLSAVAGATIMLAADVAARLVIRPYEAPVSVLLAVIGGPALVVIVRTRRLLTLRVPGGAA</sequence>
<feature type="transmembrane region" description="Helical" evidence="8">
    <location>
        <begin position="320"/>
        <end position="338"/>
    </location>
</feature>
<dbReference type="InterPro" id="IPR037294">
    <property type="entry name" value="ABC_BtuC-like"/>
</dbReference>
<feature type="transmembrane region" description="Helical" evidence="8">
    <location>
        <begin position="20"/>
        <end position="39"/>
    </location>
</feature>
<dbReference type="EMBL" id="VLLL01000005">
    <property type="protein sequence ID" value="TWJ15218.1"/>
    <property type="molecule type" value="Genomic_DNA"/>
</dbReference>
<feature type="transmembrane region" description="Helical" evidence="8">
    <location>
        <begin position="129"/>
        <end position="148"/>
    </location>
</feature>
<protein>
    <submittedName>
        <fullName evidence="9">Iron complex transport system permease protein</fullName>
    </submittedName>
</protein>
<dbReference type="GO" id="GO:0022857">
    <property type="term" value="F:transmembrane transporter activity"/>
    <property type="evidence" value="ECO:0007669"/>
    <property type="project" value="InterPro"/>
</dbReference>
<dbReference type="Pfam" id="PF01032">
    <property type="entry name" value="FecCD"/>
    <property type="match status" value="1"/>
</dbReference>
<feature type="transmembrane region" description="Helical" evidence="8">
    <location>
        <begin position="160"/>
        <end position="180"/>
    </location>
</feature>
<comment type="caution">
    <text evidence="9">The sequence shown here is derived from an EMBL/GenBank/DDBJ whole genome shotgun (WGS) entry which is preliminary data.</text>
</comment>
<evidence type="ECO:0000256" key="5">
    <source>
        <dbReference type="ARBA" id="ARBA00022692"/>
    </source>
</evidence>
<evidence type="ECO:0000256" key="8">
    <source>
        <dbReference type="SAM" id="Phobius"/>
    </source>
</evidence>
<feature type="transmembrane region" description="Helical" evidence="8">
    <location>
        <begin position="71"/>
        <end position="91"/>
    </location>
</feature>
<feature type="transmembrane region" description="Helical" evidence="8">
    <location>
        <begin position="207"/>
        <end position="227"/>
    </location>
</feature>
<evidence type="ECO:0000256" key="6">
    <source>
        <dbReference type="ARBA" id="ARBA00022989"/>
    </source>
</evidence>